<proteinExistence type="inferred from homology"/>
<accession>A0A7X3FH25</accession>
<evidence type="ECO:0000256" key="1">
    <source>
        <dbReference type="ARBA" id="ARBA00008814"/>
    </source>
</evidence>
<dbReference type="GO" id="GO:0071281">
    <property type="term" value="P:cellular response to iron ion"/>
    <property type="evidence" value="ECO:0007669"/>
    <property type="project" value="TreeGrafter"/>
</dbReference>
<protein>
    <submittedName>
        <fullName evidence="3">ABC transporter substrate-binding protein</fullName>
    </submittedName>
</protein>
<dbReference type="SUPFAM" id="SSF53807">
    <property type="entry name" value="Helical backbone' metal receptor"/>
    <property type="match status" value="1"/>
</dbReference>
<sequence length="309" mass="35218">MGRRIKKLTFITILIVGIPAGCSSDNIGPPQEKYMVEDSCQNRVMQNLKMDRMVLLYENQDELMKKLNLAAQIIQWEREQAGLKANEFAEVNEILKVQPDVVIGLSDHIDERACKVSKKLSEHGIQPILMEYKNVQQLKESVHKLGLLTGRTMEAKQWGDEVDNSLEQVKTAIAKSPVKKVYWEFDFKPNQIESGMDQGLTLAGTHLLNELLTFAGGTNIAEKERVEPTSSYAAMKEVEIMEANPDILFIPVGSSNLFSYTRPEKRRNWDKIEAVKENRLYEVNPETYDIGRLPETIVWLATHMHPDAF</sequence>
<feature type="domain" description="Fe/B12 periplasmic-binding" evidence="2">
    <location>
        <begin position="33"/>
        <end position="309"/>
    </location>
</feature>
<dbReference type="InterPro" id="IPR050902">
    <property type="entry name" value="ABC_Transporter_SBP"/>
</dbReference>
<keyword evidence="4" id="KW-1185">Reference proteome</keyword>
<comment type="similarity">
    <text evidence="1">Belongs to the bacterial solute-binding protein 8 family.</text>
</comment>
<evidence type="ECO:0000313" key="4">
    <source>
        <dbReference type="Proteomes" id="UP000490800"/>
    </source>
</evidence>
<organism evidence="3 4">
    <name type="scientific">Paenibacillus lutrae</name>
    <dbReference type="NCBI Taxonomy" id="2078573"/>
    <lineage>
        <taxon>Bacteria</taxon>
        <taxon>Bacillati</taxon>
        <taxon>Bacillota</taxon>
        <taxon>Bacilli</taxon>
        <taxon>Bacillales</taxon>
        <taxon>Paenibacillaceae</taxon>
        <taxon>Paenibacillus</taxon>
    </lineage>
</organism>
<gene>
    <name evidence="3" type="ORF">EDM21_07425</name>
</gene>
<evidence type="ECO:0000313" key="3">
    <source>
        <dbReference type="EMBL" id="MVO99358.1"/>
    </source>
</evidence>
<dbReference type="Gene3D" id="3.40.50.1980">
    <property type="entry name" value="Nitrogenase molybdenum iron protein domain"/>
    <property type="match status" value="2"/>
</dbReference>
<dbReference type="InterPro" id="IPR002491">
    <property type="entry name" value="ABC_transptr_periplasmic_BD"/>
</dbReference>
<dbReference type="PANTHER" id="PTHR30535">
    <property type="entry name" value="VITAMIN B12-BINDING PROTEIN"/>
    <property type="match status" value="1"/>
</dbReference>
<dbReference type="Pfam" id="PF01497">
    <property type="entry name" value="Peripla_BP_2"/>
    <property type="match status" value="1"/>
</dbReference>
<evidence type="ECO:0000259" key="2">
    <source>
        <dbReference type="PROSITE" id="PS50983"/>
    </source>
</evidence>
<dbReference type="AlphaFoldDB" id="A0A7X3FH25"/>
<name>A0A7X3FH25_9BACL</name>
<comment type="caution">
    <text evidence="3">The sequence shown here is derived from an EMBL/GenBank/DDBJ whole genome shotgun (WGS) entry which is preliminary data.</text>
</comment>
<reference evidence="3 4" key="1">
    <citation type="journal article" date="2019" name="Microorganisms">
        <title>Paenibacillus lutrae sp. nov., A Chitinolytic Species Isolated from A River Otter in Castril Natural Park, Granada, Spain.</title>
        <authorList>
            <person name="Rodriguez M."/>
            <person name="Reina J.C."/>
            <person name="Bejar V."/>
            <person name="Llamas I."/>
        </authorList>
    </citation>
    <scope>NUCLEOTIDE SEQUENCE [LARGE SCALE GENOMIC DNA]</scope>
    <source>
        <strain evidence="3 4">N10</strain>
    </source>
</reference>
<dbReference type="PROSITE" id="PS50983">
    <property type="entry name" value="FE_B12_PBP"/>
    <property type="match status" value="1"/>
</dbReference>
<dbReference type="EMBL" id="RHLK01000003">
    <property type="protein sequence ID" value="MVO99358.1"/>
    <property type="molecule type" value="Genomic_DNA"/>
</dbReference>
<dbReference type="Proteomes" id="UP000490800">
    <property type="component" value="Unassembled WGS sequence"/>
</dbReference>
<dbReference type="PANTHER" id="PTHR30535:SF34">
    <property type="entry name" value="MOLYBDATE-BINDING PROTEIN MOLA"/>
    <property type="match status" value="1"/>
</dbReference>